<reference evidence="2 3" key="1">
    <citation type="submission" date="2016-01" db="EMBL/GenBank/DDBJ databases">
        <authorList>
            <person name="Oliw E.H."/>
        </authorList>
    </citation>
    <scope>NUCLEOTIDE SEQUENCE [LARGE SCALE GENOMIC DNA]</scope>
    <source>
        <strain evidence="2 3">CMW7756B</strain>
    </source>
</reference>
<dbReference type="InterPro" id="IPR038475">
    <property type="entry name" value="RecG_C_sf"/>
</dbReference>
<name>A0A133S0C7_9FIRM</name>
<proteinExistence type="predicted"/>
<evidence type="ECO:0000259" key="1">
    <source>
        <dbReference type="Pfam" id="PF04326"/>
    </source>
</evidence>
<dbReference type="InterPro" id="IPR036390">
    <property type="entry name" value="WH_DNA-bd_sf"/>
</dbReference>
<dbReference type="InterPro" id="IPR007421">
    <property type="entry name" value="Schlafen_AlbA_2_dom"/>
</dbReference>
<gene>
    <name evidence="2" type="ORF">HMPREF3233_01882</name>
</gene>
<dbReference type="PANTHER" id="PTHR30595">
    <property type="entry name" value="GLPR-RELATED TRANSCRIPTIONAL REPRESSOR"/>
    <property type="match status" value="1"/>
</dbReference>
<evidence type="ECO:0000313" key="3">
    <source>
        <dbReference type="Proteomes" id="UP000070226"/>
    </source>
</evidence>
<dbReference type="Gene3D" id="1.10.10.10">
    <property type="entry name" value="Winged helix-like DNA-binding domain superfamily/Winged helix DNA-binding domain"/>
    <property type="match status" value="1"/>
</dbReference>
<comment type="caution">
    <text evidence="2">The sequence shown here is derived from an EMBL/GenBank/DDBJ whole genome shotgun (WGS) entry which is preliminary data.</text>
</comment>
<dbReference type="Pfam" id="PF13749">
    <property type="entry name" value="HATPase_c_4"/>
    <property type="match status" value="1"/>
</dbReference>
<dbReference type="SUPFAM" id="SSF46785">
    <property type="entry name" value="Winged helix' DNA-binding domain"/>
    <property type="match status" value="1"/>
</dbReference>
<dbReference type="InterPro" id="IPR038461">
    <property type="entry name" value="Schlafen_AlbA_2_dom_sf"/>
</dbReference>
<organism evidence="2">
    <name type="scientific">Veillonella atypica</name>
    <dbReference type="NCBI Taxonomy" id="39777"/>
    <lineage>
        <taxon>Bacteria</taxon>
        <taxon>Bacillati</taxon>
        <taxon>Bacillota</taxon>
        <taxon>Negativicutes</taxon>
        <taxon>Veillonellales</taxon>
        <taxon>Veillonellaceae</taxon>
        <taxon>Veillonella</taxon>
    </lineage>
</organism>
<dbReference type="Gene3D" id="3.30.950.30">
    <property type="entry name" value="Schlafen, AAA domain"/>
    <property type="match status" value="1"/>
</dbReference>
<feature type="domain" description="Schlafen AlbA-2" evidence="1">
    <location>
        <begin position="19"/>
        <end position="136"/>
    </location>
</feature>
<dbReference type="Gene3D" id="3.30.565.60">
    <property type="match status" value="1"/>
</dbReference>
<evidence type="ECO:0000313" key="2">
    <source>
        <dbReference type="EMBL" id="KXA61464.1"/>
    </source>
</evidence>
<dbReference type="PATRIC" id="fig|39777.7.peg.1845"/>
<protein>
    <submittedName>
        <fullName evidence="2">Divergent AAA domain protein</fullName>
    </submittedName>
</protein>
<dbReference type="Pfam" id="PF04326">
    <property type="entry name" value="SLFN_AlbA_2"/>
    <property type="match status" value="1"/>
</dbReference>
<dbReference type="AlphaFoldDB" id="A0A133S0C7"/>
<accession>A0A133S0C7</accession>
<dbReference type="InterPro" id="IPR036388">
    <property type="entry name" value="WH-like_DNA-bd_sf"/>
</dbReference>
<dbReference type="EMBL" id="LRQT01000116">
    <property type="protein sequence ID" value="KXA61464.1"/>
    <property type="molecule type" value="Genomic_DNA"/>
</dbReference>
<sequence>MNGGLNLNYSLEYLCFTPESQYLERKSARKKPRELLKTLIGFANADGGVLVIGVEDDGRITGFNHSKAHSIESFQQIDRELVSTPIMKRFDIIPVTNEGGESDNILIICVDPSVNRVIVAPNDVVYLRQGDETIELSYERRRMLEYDRGQRYVEDELVLDATLEDIDEDLITEFQHHLGTEVLLSTVEVLKARNLYRDGYITKAGILLFGKDPSRFLPQARLKFVRFGGTEMGLGQDFNVIKSIEFNKALPRVITESREFIKTQLRDFQTLQDDGIFTTVPEYPEFAWFEGIVNAVTHRDYSVHGDHIRVLMYDDHLSIESPGKLPNIVTIENIREERFSRNPRIARILSEFGWVREMNEGVKRIYSEMAKYYLHDPVYTEPGNKVILTLENSILTRQTRQENLLGTIFPNYDELSPVEKRLVQYMYNTGEHLTTSKAINIVNRSRSNVSKILGNLRALGIVEWFGSSPRDKRQYYKLNL</sequence>
<dbReference type="Proteomes" id="UP000070226">
    <property type="component" value="Unassembled WGS sequence"/>
</dbReference>
<dbReference type="PANTHER" id="PTHR30595:SF6">
    <property type="entry name" value="SCHLAFEN ALBA-2 DOMAIN-CONTAINING PROTEIN"/>
    <property type="match status" value="1"/>
</dbReference>